<organism evidence="2 3">
    <name type="scientific">Ephemerocybe angulata</name>
    <dbReference type="NCBI Taxonomy" id="980116"/>
    <lineage>
        <taxon>Eukaryota</taxon>
        <taxon>Fungi</taxon>
        <taxon>Dikarya</taxon>
        <taxon>Basidiomycota</taxon>
        <taxon>Agaricomycotina</taxon>
        <taxon>Agaricomycetes</taxon>
        <taxon>Agaricomycetidae</taxon>
        <taxon>Agaricales</taxon>
        <taxon>Agaricineae</taxon>
        <taxon>Psathyrellaceae</taxon>
        <taxon>Ephemerocybe</taxon>
    </lineage>
</organism>
<keyword evidence="1" id="KW-1133">Transmembrane helix</keyword>
<dbReference type="Proteomes" id="UP000521943">
    <property type="component" value="Unassembled WGS sequence"/>
</dbReference>
<evidence type="ECO:0000313" key="2">
    <source>
        <dbReference type="EMBL" id="KAF6756341.1"/>
    </source>
</evidence>
<feature type="transmembrane region" description="Helical" evidence="1">
    <location>
        <begin position="102"/>
        <end position="130"/>
    </location>
</feature>
<dbReference type="AlphaFoldDB" id="A0A8H6I0E9"/>
<reference evidence="2 3" key="1">
    <citation type="submission" date="2020-07" db="EMBL/GenBank/DDBJ databases">
        <title>Comparative genomics of pyrophilous fungi reveals a link between fire events and developmental genes.</title>
        <authorList>
            <consortium name="DOE Joint Genome Institute"/>
            <person name="Steindorff A.S."/>
            <person name="Carver A."/>
            <person name="Calhoun S."/>
            <person name="Stillman K."/>
            <person name="Liu H."/>
            <person name="Lipzen A."/>
            <person name="Pangilinan J."/>
            <person name="Labutti K."/>
            <person name="Bruns T.D."/>
            <person name="Grigoriev I.V."/>
        </authorList>
    </citation>
    <scope>NUCLEOTIDE SEQUENCE [LARGE SCALE GENOMIC DNA]</scope>
    <source>
        <strain evidence="2 3">CBS 144469</strain>
    </source>
</reference>
<dbReference type="EMBL" id="JACGCI010000026">
    <property type="protein sequence ID" value="KAF6756341.1"/>
    <property type="molecule type" value="Genomic_DNA"/>
</dbReference>
<keyword evidence="3" id="KW-1185">Reference proteome</keyword>
<feature type="transmembrane region" description="Helical" evidence="1">
    <location>
        <begin position="36"/>
        <end position="53"/>
    </location>
</feature>
<evidence type="ECO:0000256" key="1">
    <source>
        <dbReference type="SAM" id="Phobius"/>
    </source>
</evidence>
<evidence type="ECO:0000313" key="3">
    <source>
        <dbReference type="Proteomes" id="UP000521943"/>
    </source>
</evidence>
<sequence>MNPFIHRVGGLFIPSFILSFFTTFTVFTYIDNRHTLFWIFAILSPAFGFWVWARRGAASGARSDAGGGGGGLGGRSGWSQVEWWRGGADVGRRRMHAKPKSLLFFLIDVYSSFLIFPLLLLLLCLLSRLLRFQCCLA</sequence>
<proteinExistence type="predicted"/>
<comment type="caution">
    <text evidence="2">The sequence shown here is derived from an EMBL/GenBank/DDBJ whole genome shotgun (WGS) entry which is preliminary data.</text>
</comment>
<name>A0A8H6I0E9_9AGAR</name>
<keyword evidence="1" id="KW-0472">Membrane</keyword>
<feature type="transmembrane region" description="Helical" evidence="1">
    <location>
        <begin position="12"/>
        <end position="30"/>
    </location>
</feature>
<keyword evidence="1" id="KW-0812">Transmembrane</keyword>
<gene>
    <name evidence="2" type="ORF">DFP72DRAFT_283900</name>
</gene>
<protein>
    <submittedName>
        <fullName evidence="2">Uncharacterized protein</fullName>
    </submittedName>
</protein>
<accession>A0A8H6I0E9</accession>